<dbReference type="AlphaFoldDB" id="A0A8X6SEC3"/>
<dbReference type="Proteomes" id="UP000887159">
    <property type="component" value="Unassembled WGS sequence"/>
</dbReference>
<accession>A0A8X6SEC3</accession>
<sequence length="122" mass="13924">MPAVILYLYHWATAARPGYEERKCARTALSCSYNVTQAYSMLSLLPYATRGLLATDYVILDHGQVTWTTLEDVSALDRFNVHRFSTWRVFSVVLDSNSRQGKPISIPIPRRYLYHTATAAHQ</sequence>
<reference evidence="1" key="1">
    <citation type="submission" date="2020-08" db="EMBL/GenBank/DDBJ databases">
        <title>Multicomponent nature underlies the extraordinary mechanical properties of spider dragline silk.</title>
        <authorList>
            <person name="Kono N."/>
            <person name="Nakamura H."/>
            <person name="Mori M."/>
            <person name="Yoshida Y."/>
            <person name="Ohtoshi R."/>
            <person name="Malay A.D."/>
            <person name="Moran D.A.P."/>
            <person name="Tomita M."/>
            <person name="Numata K."/>
            <person name="Arakawa K."/>
        </authorList>
    </citation>
    <scope>NUCLEOTIDE SEQUENCE</scope>
</reference>
<dbReference type="EMBL" id="BMAU01021291">
    <property type="protein sequence ID" value="GFY09675.1"/>
    <property type="molecule type" value="Genomic_DNA"/>
</dbReference>
<protein>
    <submittedName>
        <fullName evidence="1">Uncharacterized protein</fullName>
    </submittedName>
</protein>
<name>A0A8X6SEC3_TRICX</name>
<evidence type="ECO:0000313" key="2">
    <source>
        <dbReference type="Proteomes" id="UP000887159"/>
    </source>
</evidence>
<keyword evidence="2" id="KW-1185">Reference proteome</keyword>
<proteinExistence type="predicted"/>
<evidence type="ECO:0000313" key="1">
    <source>
        <dbReference type="EMBL" id="GFY09675.1"/>
    </source>
</evidence>
<organism evidence="1 2">
    <name type="scientific">Trichonephila clavipes</name>
    <name type="common">Golden silk orbweaver</name>
    <name type="synonym">Nephila clavipes</name>
    <dbReference type="NCBI Taxonomy" id="2585209"/>
    <lineage>
        <taxon>Eukaryota</taxon>
        <taxon>Metazoa</taxon>
        <taxon>Ecdysozoa</taxon>
        <taxon>Arthropoda</taxon>
        <taxon>Chelicerata</taxon>
        <taxon>Arachnida</taxon>
        <taxon>Araneae</taxon>
        <taxon>Araneomorphae</taxon>
        <taxon>Entelegynae</taxon>
        <taxon>Araneoidea</taxon>
        <taxon>Nephilidae</taxon>
        <taxon>Trichonephila</taxon>
    </lineage>
</organism>
<comment type="caution">
    <text evidence="1">The sequence shown here is derived from an EMBL/GenBank/DDBJ whole genome shotgun (WGS) entry which is preliminary data.</text>
</comment>
<gene>
    <name evidence="1" type="ORF">TNCV_381691</name>
</gene>